<reference evidence="11" key="1">
    <citation type="submission" date="2011-05" db="EMBL/GenBank/DDBJ databases">
        <title>Complete sequence of Desulfotomaculum ruminis DSM 2154.</title>
        <authorList>
            <person name="Lucas S."/>
            <person name="Copeland A."/>
            <person name="Lapidus A."/>
            <person name="Cheng J.-F."/>
            <person name="Goodwin L."/>
            <person name="Pitluck S."/>
            <person name="Lu M."/>
            <person name="Detter J.C."/>
            <person name="Han C."/>
            <person name="Tapia R."/>
            <person name="Land M."/>
            <person name="Hauser L."/>
            <person name="Kyrpides N."/>
            <person name="Ivanova N."/>
            <person name="Mikhailova N."/>
            <person name="Pagani I."/>
            <person name="Stams A.J.M."/>
            <person name="Plugge C.M."/>
            <person name="Muyzer G."/>
            <person name="Kuever J."/>
            <person name="Parshina S.N."/>
            <person name="Ivanova A.E."/>
            <person name="Nazina T.N."/>
            <person name="Brambilla E."/>
            <person name="Spring S."/>
            <person name="Klenk H.-P."/>
            <person name="Woyke T."/>
        </authorList>
    </citation>
    <scope>NUCLEOTIDE SEQUENCE [LARGE SCALE GENOMIC DNA]</scope>
    <source>
        <strain evidence="11">ATCC 23193 / DSM 2154 / NCIB 8452 / DL</strain>
    </source>
</reference>
<organism evidence="10 11">
    <name type="scientific">Desulforamulus ruminis (strain ATCC 23193 / DSM 2154 / NCIMB 8452 / DL)</name>
    <name type="common">Desulfotomaculum ruminis</name>
    <dbReference type="NCBI Taxonomy" id="696281"/>
    <lineage>
        <taxon>Bacteria</taxon>
        <taxon>Bacillati</taxon>
        <taxon>Bacillota</taxon>
        <taxon>Clostridia</taxon>
        <taxon>Eubacteriales</taxon>
        <taxon>Peptococcaceae</taxon>
        <taxon>Desulforamulus</taxon>
    </lineage>
</organism>
<dbReference type="GO" id="GO:0015420">
    <property type="term" value="F:ABC-type vitamin B12 transporter activity"/>
    <property type="evidence" value="ECO:0007669"/>
    <property type="project" value="UniProtKB-UniRule"/>
</dbReference>
<proteinExistence type="inferred from homology"/>
<dbReference type="Pfam" id="PF03186">
    <property type="entry name" value="CobD_Cbib"/>
    <property type="match status" value="1"/>
</dbReference>
<keyword evidence="6 9" id="KW-0812">Transmembrane</keyword>
<feature type="transmembrane region" description="Helical" evidence="9">
    <location>
        <begin position="47"/>
        <end position="66"/>
    </location>
</feature>
<dbReference type="UniPathway" id="UPA00148"/>
<gene>
    <name evidence="9" type="primary">cobD</name>
    <name evidence="10" type="ordered locus">Desru_0909</name>
</gene>
<dbReference type="EMBL" id="CP002780">
    <property type="protein sequence ID" value="AEG59185.1"/>
    <property type="molecule type" value="Genomic_DNA"/>
</dbReference>
<evidence type="ECO:0000256" key="9">
    <source>
        <dbReference type="HAMAP-Rule" id="MF_00024"/>
    </source>
</evidence>
<evidence type="ECO:0000256" key="6">
    <source>
        <dbReference type="ARBA" id="ARBA00022692"/>
    </source>
</evidence>
<name>F6DJX1_DESRL</name>
<dbReference type="KEGG" id="dru:Desru_0909"/>
<keyword evidence="11" id="KW-1185">Reference proteome</keyword>
<dbReference type="PANTHER" id="PTHR34308">
    <property type="entry name" value="COBALAMIN BIOSYNTHESIS PROTEIN CBIB"/>
    <property type="match status" value="1"/>
</dbReference>
<dbReference type="STRING" id="696281.Desru_0909"/>
<evidence type="ECO:0000313" key="11">
    <source>
        <dbReference type="Proteomes" id="UP000009234"/>
    </source>
</evidence>
<dbReference type="NCBIfam" id="TIGR00380">
    <property type="entry name" value="cobal_cbiB"/>
    <property type="match status" value="1"/>
</dbReference>
<evidence type="ECO:0000256" key="1">
    <source>
        <dbReference type="ARBA" id="ARBA00004651"/>
    </source>
</evidence>
<evidence type="ECO:0000256" key="2">
    <source>
        <dbReference type="ARBA" id="ARBA00004953"/>
    </source>
</evidence>
<keyword evidence="4 9" id="KW-1003">Cell membrane</keyword>
<comment type="pathway">
    <text evidence="2 9">Cofactor biosynthesis; adenosylcobalamin biosynthesis.</text>
</comment>
<dbReference type="GO" id="GO:0048472">
    <property type="term" value="F:threonine-phosphate decarboxylase activity"/>
    <property type="evidence" value="ECO:0007669"/>
    <property type="project" value="InterPro"/>
</dbReference>
<evidence type="ECO:0000256" key="3">
    <source>
        <dbReference type="ARBA" id="ARBA00006263"/>
    </source>
</evidence>
<evidence type="ECO:0000256" key="5">
    <source>
        <dbReference type="ARBA" id="ARBA00022573"/>
    </source>
</evidence>
<reference evidence="10 11" key="2">
    <citation type="journal article" date="2012" name="Stand. Genomic Sci.">
        <title>Complete genome sequence of the sulfate-reducing firmicute Desulfotomaculum ruminis type strain (DL(T)).</title>
        <authorList>
            <person name="Spring S."/>
            <person name="Visser M."/>
            <person name="Lu M."/>
            <person name="Copeland A."/>
            <person name="Lapidus A."/>
            <person name="Lucas S."/>
            <person name="Cheng J.F."/>
            <person name="Han C."/>
            <person name="Tapia R."/>
            <person name="Goodwin L.A."/>
            <person name="Pitluck S."/>
            <person name="Ivanova N."/>
            <person name="Land M."/>
            <person name="Hauser L."/>
            <person name="Larimer F."/>
            <person name="Rohde M."/>
            <person name="Goker M."/>
            <person name="Detter J.C."/>
            <person name="Kyrpides N.C."/>
            <person name="Woyke T."/>
            <person name="Schaap P.J."/>
            <person name="Plugge C.M."/>
            <person name="Muyzer G."/>
            <person name="Kuever J."/>
            <person name="Pereira I.A."/>
            <person name="Parshina S.N."/>
            <person name="Bernier-Latmani R."/>
            <person name="Stams A.J."/>
            <person name="Klenk H.P."/>
        </authorList>
    </citation>
    <scope>NUCLEOTIDE SEQUENCE [LARGE SCALE GENOMIC DNA]</scope>
    <source>
        <strain evidence="11">ATCC 23193 / DSM 2154 / NCIB 8452 / DL</strain>
    </source>
</reference>
<feature type="transmembrane region" description="Helical" evidence="9">
    <location>
        <begin position="155"/>
        <end position="176"/>
    </location>
</feature>
<keyword evidence="5 9" id="KW-0169">Cobalamin biosynthesis</keyword>
<comment type="function">
    <text evidence="9">Converts cobyric acid to cobinamide by the addition of aminopropanol on the F carboxylic group.</text>
</comment>
<sequence length="320" mass="34513">MSGLILGALLIDLMVGDPRWIPHPVVLMGKLISRLEAVVRRATASPWGLRLGGVLLVILVCLSTYWATGLLIQLAGRINPYLGMAVHLWLLSTTLAIKSLTLHARAVAIPLAKGDLPLARRKLSLIVGRDTEHLEQGEIARAAVETVAENTVDGIVAPLFFAFIGGAPLAMAYKAVNTMDSMLGYRDQRYRYLGWAAARLDDLANYLPARLAGLFYLMFSPLTPGRFKGVLRGILQDAPGHPSPNSGIPEAAVAGAFKIQLGGTNYYRGEASHRPKMGAGTFPLPEHIQKALNLTYGVTLLSTLAGILISYLLKVADYLP</sequence>
<evidence type="ECO:0000256" key="8">
    <source>
        <dbReference type="ARBA" id="ARBA00023136"/>
    </source>
</evidence>
<protein>
    <recommendedName>
        <fullName evidence="9">Cobalamin biosynthesis protein CobD</fullName>
    </recommendedName>
</protein>
<feature type="transmembrane region" description="Helical" evidence="9">
    <location>
        <begin position="294"/>
        <end position="313"/>
    </location>
</feature>
<dbReference type="GO" id="GO:0009236">
    <property type="term" value="P:cobalamin biosynthetic process"/>
    <property type="evidence" value="ECO:0007669"/>
    <property type="project" value="UniProtKB-UniRule"/>
</dbReference>
<comment type="caution">
    <text evidence="9">Lacks conserved residue(s) required for the propagation of feature annotation.</text>
</comment>
<keyword evidence="7 9" id="KW-1133">Transmembrane helix</keyword>
<dbReference type="InterPro" id="IPR004485">
    <property type="entry name" value="Cobalamin_biosynth_CobD/CbiB"/>
</dbReference>
<evidence type="ECO:0000256" key="4">
    <source>
        <dbReference type="ARBA" id="ARBA00022475"/>
    </source>
</evidence>
<dbReference type="AlphaFoldDB" id="F6DJX1"/>
<dbReference type="OrthoDB" id="9811967at2"/>
<evidence type="ECO:0000256" key="7">
    <source>
        <dbReference type="ARBA" id="ARBA00022989"/>
    </source>
</evidence>
<dbReference type="Proteomes" id="UP000009234">
    <property type="component" value="Chromosome"/>
</dbReference>
<comment type="similarity">
    <text evidence="3 9">Belongs to the CobD/CbiB family.</text>
</comment>
<accession>F6DJX1</accession>
<dbReference type="RefSeq" id="WP_013840956.1">
    <property type="nucleotide sequence ID" value="NC_015589.1"/>
</dbReference>
<dbReference type="eggNOG" id="COG1270">
    <property type="taxonomic scope" value="Bacteria"/>
</dbReference>
<dbReference type="PANTHER" id="PTHR34308:SF1">
    <property type="entry name" value="COBALAMIN BIOSYNTHESIS PROTEIN CBIB"/>
    <property type="match status" value="1"/>
</dbReference>
<dbReference type="GO" id="GO:0005886">
    <property type="term" value="C:plasma membrane"/>
    <property type="evidence" value="ECO:0007669"/>
    <property type="project" value="UniProtKB-SubCell"/>
</dbReference>
<comment type="subcellular location">
    <subcellularLocation>
        <location evidence="1 9">Cell membrane</location>
        <topology evidence="1 9">Multi-pass membrane protein</topology>
    </subcellularLocation>
</comment>
<evidence type="ECO:0000313" key="10">
    <source>
        <dbReference type="EMBL" id="AEG59185.1"/>
    </source>
</evidence>
<dbReference type="HAMAP" id="MF_00024">
    <property type="entry name" value="CobD_CbiB"/>
    <property type="match status" value="1"/>
</dbReference>
<dbReference type="HOGENOM" id="CLU_054212_0_1_9"/>
<keyword evidence="8 9" id="KW-0472">Membrane</keyword>